<feature type="signal peptide" evidence="14">
    <location>
        <begin position="1"/>
        <end position="24"/>
    </location>
</feature>
<proteinExistence type="inferred from homology"/>
<dbReference type="GO" id="GO:0004309">
    <property type="term" value="F:exopolyphosphatase activity"/>
    <property type="evidence" value="ECO:0007669"/>
    <property type="project" value="TreeGrafter"/>
</dbReference>
<keyword evidence="9" id="KW-1133">Transmembrane helix</keyword>
<evidence type="ECO:0000256" key="1">
    <source>
        <dbReference type="ARBA" id="ARBA00004576"/>
    </source>
</evidence>
<evidence type="ECO:0000256" key="4">
    <source>
        <dbReference type="ARBA" id="ARBA00014458"/>
    </source>
</evidence>
<feature type="chain" id="PRO_5043405822" description="Endopolyphosphatase" evidence="14">
    <location>
        <begin position="25"/>
        <end position="663"/>
    </location>
</feature>
<dbReference type="PIRSF" id="PIRSF027093">
    <property type="entry name" value="EndopolyPtase_N1"/>
    <property type="match status" value="1"/>
</dbReference>
<dbReference type="RefSeq" id="XP_064854722.1">
    <property type="nucleotide sequence ID" value="XM_064998650.1"/>
</dbReference>
<evidence type="ECO:0000256" key="2">
    <source>
        <dbReference type="ARBA" id="ARBA00010399"/>
    </source>
</evidence>
<feature type="region of interest" description="Disordered" evidence="13">
    <location>
        <begin position="450"/>
        <end position="475"/>
    </location>
</feature>
<comment type="catalytic activity">
    <reaction evidence="12">
        <text>[phosphate](n+1) + n H2O = (n+1) phosphate + n H(+)</text>
        <dbReference type="Rhea" id="RHEA:22452"/>
        <dbReference type="Rhea" id="RHEA-COMP:14280"/>
        <dbReference type="ChEBI" id="CHEBI:15377"/>
        <dbReference type="ChEBI" id="CHEBI:15378"/>
        <dbReference type="ChEBI" id="CHEBI:16838"/>
        <dbReference type="ChEBI" id="CHEBI:43474"/>
        <dbReference type="EC" id="3.6.1.10"/>
    </reaction>
</comment>
<protein>
    <recommendedName>
        <fullName evidence="4 12">Endopolyphosphatase</fullName>
        <ecNumber evidence="3 12">3.6.1.10</ecNumber>
    </recommendedName>
</protein>
<dbReference type="GO" id="GO:0000324">
    <property type="term" value="C:fungal-type vacuole"/>
    <property type="evidence" value="ECO:0007669"/>
    <property type="project" value="TreeGrafter"/>
</dbReference>
<evidence type="ECO:0000256" key="12">
    <source>
        <dbReference type="PIRNR" id="PIRNR027093"/>
    </source>
</evidence>
<dbReference type="InterPro" id="IPR012358">
    <property type="entry name" value="EndopolyPtase_N1"/>
</dbReference>
<comment type="function">
    <text evidence="12">Catalyzes the hydrolysis of inorganic polyphosphate (polyP) chains of many hundreds of phosphate residues into shorter lengths.</text>
</comment>
<gene>
    <name evidence="16" type="ORF">DASC09_050510</name>
</gene>
<evidence type="ECO:0000256" key="7">
    <source>
        <dbReference type="ARBA" id="ARBA00022801"/>
    </source>
</evidence>
<evidence type="ECO:0000256" key="9">
    <source>
        <dbReference type="ARBA" id="ARBA00022989"/>
    </source>
</evidence>
<dbReference type="EC" id="3.6.1.10" evidence="3 12"/>
<dbReference type="Gene3D" id="3.60.21.10">
    <property type="match status" value="1"/>
</dbReference>
<feature type="domain" description="Calcineurin-like phosphoesterase" evidence="15">
    <location>
        <begin position="84"/>
        <end position="312"/>
    </location>
</feature>
<evidence type="ECO:0000256" key="8">
    <source>
        <dbReference type="ARBA" id="ARBA00022968"/>
    </source>
</evidence>
<dbReference type="PANTHER" id="PTHR10340">
    <property type="entry name" value="SPHINGOMYELIN PHOSPHODIESTERASE"/>
    <property type="match status" value="1"/>
</dbReference>
<keyword evidence="5 12" id="KW-0926">Vacuole</keyword>
<keyword evidence="10 12" id="KW-0472">Membrane</keyword>
<dbReference type="InterPro" id="IPR004843">
    <property type="entry name" value="Calcineurin-like_PHP"/>
</dbReference>
<evidence type="ECO:0000256" key="6">
    <source>
        <dbReference type="ARBA" id="ARBA00022692"/>
    </source>
</evidence>
<evidence type="ECO:0000259" key="15">
    <source>
        <dbReference type="Pfam" id="PF00149"/>
    </source>
</evidence>
<name>A0AAV5QT34_9ASCO</name>
<dbReference type="GO" id="GO:0000298">
    <property type="term" value="F:endopolyphosphatase activity"/>
    <property type="evidence" value="ECO:0007669"/>
    <property type="project" value="UniProtKB-EC"/>
</dbReference>
<keyword evidence="17" id="KW-1185">Reference proteome</keyword>
<dbReference type="GO" id="GO:0006798">
    <property type="term" value="P:polyphosphate catabolic process"/>
    <property type="evidence" value="ECO:0007669"/>
    <property type="project" value="TreeGrafter"/>
</dbReference>
<dbReference type="Proteomes" id="UP001360560">
    <property type="component" value="Unassembled WGS sequence"/>
</dbReference>
<keyword evidence="11" id="KW-0325">Glycoprotein</keyword>
<evidence type="ECO:0000256" key="10">
    <source>
        <dbReference type="ARBA" id="ARBA00023136"/>
    </source>
</evidence>
<comment type="subcellular location">
    <subcellularLocation>
        <location evidence="1">Vacuole membrane</location>
        <topology evidence="1">Single-pass type II membrane protein</topology>
    </subcellularLocation>
</comment>
<dbReference type="CDD" id="cd00842">
    <property type="entry name" value="MPP_ASMase"/>
    <property type="match status" value="1"/>
</dbReference>
<sequence length="663" mass="75159">MVSSNGRSLGWLLLLPVFMALIYLKSPGNYDSNHKPIITQSSSSPVKIIDNSARAEEYESLGLTNSPSIEIELPNNMRKTIHGRFLHITDMHPDFFYKESTSIGTACHSGHGNASFYGDAMMGCDSPYALVKETLDWIEANLKDKIDFVIWTGDNVRHDNDRAYPRTEDQIFDVNENISSLMTLKFKGEDSLDPRAFQVPLVPSLGNNDVYPHNLFALGPTLQSRLLYRTWSSYIPQDQAHVFEKTACFLSEVIPGKLAVLSINTLYLFKSNPLVDNCDKKKQPGYTLFVWLGYTLKELRRRGMKVWLSGHVPPVPKNFDITCYRKYILWLYEYRDIIIGGVYGHMNLDHFVPLDAVAAYQSLKKDTPMPGFQDLVSAFQELDEDDEDGYISLTELYSAFGIDDSHGAAAAKLSSELHALGASPGSNKVSYMDTVNDIFYSSVISSSQGVSQESDKKNNKKDKKKKNKKKKKKEYNDGTRYSVIHVAGSVIPTFNPAFRVWEYNVTNFAEEAANIHTASFEPWDDFFYGLERKIDAIVGSEEDEYTQEYLEIFSLRNGFGAKSDKSLPPKMPSGTGLGPAFVPQTFTPTKFSQFYLDLEAVNSGKKEFRYEVEYTSESEPYSMKSLLANDWVELARELAKKKKAWNTYLHRTFVSTNYEEIRA</sequence>
<evidence type="ECO:0000256" key="13">
    <source>
        <dbReference type="SAM" id="MobiDB-lite"/>
    </source>
</evidence>
<keyword evidence="6" id="KW-0812">Transmembrane</keyword>
<feature type="compositionally biased region" description="Basic residues" evidence="13">
    <location>
        <begin position="458"/>
        <end position="473"/>
    </location>
</feature>
<dbReference type="Pfam" id="PF00149">
    <property type="entry name" value="Metallophos"/>
    <property type="match status" value="1"/>
</dbReference>
<keyword evidence="8" id="KW-0735">Signal-anchor</keyword>
<comment type="similarity">
    <text evidence="2">Belongs to the endopolyphosphatase PPN1 family.</text>
</comment>
<dbReference type="GO" id="GO:0005774">
    <property type="term" value="C:vacuolar membrane"/>
    <property type="evidence" value="ECO:0007669"/>
    <property type="project" value="UniProtKB-SubCell"/>
</dbReference>
<dbReference type="AlphaFoldDB" id="A0AAV5QT34"/>
<dbReference type="InterPro" id="IPR029052">
    <property type="entry name" value="Metallo-depent_PP-like"/>
</dbReference>
<dbReference type="InterPro" id="IPR041805">
    <property type="entry name" value="ASMase/PPN1_MPP"/>
</dbReference>
<reference evidence="16 17" key="1">
    <citation type="journal article" date="2023" name="Elife">
        <title>Identification of key yeast species and microbe-microbe interactions impacting larval growth of Drosophila in the wild.</title>
        <authorList>
            <person name="Mure A."/>
            <person name="Sugiura Y."/>
            <person name="Maeda R."/>
            <person name="Honda K."/>
            <person name="Sakurai N."/>
            <person name="Takahashi Y."/>
            <person name="Watada M."/>
            <person name="Katoh T."/>
            <person name="Gotoh A."/>
            <person name="Gotoh Y."/>
            <person name="Taniguchi I."/>
            <person name="Nakamura K."/>
            <person name="Hayashi T."/>
            <person name="Katayama T."/>
            <person name="Uemura T."/>
            <person name="Hattori Y."/>
        </authorList>
    </citation>
    <scope>NUCLEOTIDE SEQUENCE [LARGE SCALE GENOMIC DNA]</scope>
    <source>
        <strain evidence="16 17">SC-9</strain>
    </source>
</reference>
<organism evidence="16 17">
    <name type="scientific">Saccharomycopsis crataegensis</name>
    <dbReference type="NCBI Taxonomy" id="43959"/>
    <lineage>
        <taxon>Eukaryota</taxon>
        <taxon>Fungi</taxon>
        <taxon>Dikarya</taxon>
        <taxon>Ascomycota</taxon>
        <taxon>Saccharomycotina</taxon>
        <taxon>Saccharomycetes</taxon>
        <taxon>Saccharomycopsidaceae</taxon>
        <taxon>Saccharomycopsis</taxon>
    </lineage>
</organism>
<accession>A0AAV5QT34</accession>
<evidence type="ECO:0000256" key="3">
    <source>
        <dbReference type="ARBA" id="ARBA00012459"/>
    </source>
</evidence>
<comment type="caution">
    <text evidence="16">The sequence shown here is derived from an EMBL/GenBank/DDBJ whole genome shotgun (WGS) entry which is preliminary data.</text>
</comment>
<dbReference type="PANTHER" id="PTHR10340:SF55">
    <property type="entry name" value="ENDOPOLYPHOSPHATASE"/>
    <property type="match status" value="1"/>
</dbReference>
<evidence type="ECO:0000313" key="17">
    <source>
        <dbReference type="Proteomes" id="UP001360560"/>
    </source>
</evidence>
<dbReference type="GeneID" id="90075701"/>
<evidence type="ECO:0000313" key="16">
    <source>
        <dbReference type="EMBL" id="GMM37726.1"/>
    </source>
</evidence>
<dbReference type="SUPFAM" id="SSF56300">
    <property type="entry name" value="Metallo-dependent phosphatases"/>
    <property type="match status" value="1"/>
</dbReference>
<dbReference type="EMBL" id="BTFZ01000012">
    <property type="protein sequence ID" value="GMM37726.1"/>
    <property type="molecule type" value="Genomic_DNA"/>
</dbReference>
<keyword evidence="14" id="KW-0732">Signal</keyword>
<evidence type="ECO:0000256" key="11">
    <source>
        <dbReference type="ARBA" id="ARBA00023180"/>
    </source>
</evidence>
<keyword evidence="7 12" id="KW-0378">Hydrolase</keyword>
<evidence type="ECO:0000256" key="5">
    <source>
        <dbReference type="ARBA" id="ARBA00022554"/>
    </source>
</evidence>
<evidence type="ECO:0000256" key="14">
    <source>
        <dbReference type="SAM" id="SignalP"/>
    </source>
</evidence>
<dbReference type="GO" id="GO:0008081">
    <property type="term" value="F:phosphoric diester hydrolase activity"/>
    <property type="evidence" value="ECO:0007669"/>
    <property type="project" value="TreeGrafter"/>
</dbReference>